<feature type="non-terminal residue" evidence="1">
    <location>
        <position position="1"/>
    </location>
</feature>
<feature type="non-terminal residue" evidence="1">
    <location>
        <position position="71"/>
    </location>
</feature>
<reference evidence="1 2" key="1">
    <citation type="submission" date="2019-08" db="EMBL/GenBank/DDBJ databases">
        <title>Whole genome of Aphis craccivora.</title>
        <authorList>
            <person name="Voronova N.V."/>
            <person name="Shulinski R.S."/>
            <person name="Bandarenka Y.V."/>
            <person name="Zhorov D.G."/>
            <person name="Warner D."/>
        </authorList>
    </citation>
    <scope>NUCLEOTIDE SEQUENCE [LARGE SCALE GENOMIC DNA]</scope>
    <source>
        <strain evidence="1">180601</strain>
        <tissue evidence="1">Whole Body</tissue>
    </source>
</reference>
<organism evidence="1 2">
    <name type="scientific">Aphis craccivora</name>
    <name type="common">Cowpea aphid</name>
    <dbReference type="NCBI Taxonomy" id="307492"/>
    <lineage>
        <taxon>Eukaryota</taxon>
        <taxon>Metazoa</taxon>
        <taxon>Ecdysozoa</taxon>
        <taxon>Arthropoda</taxon>
        <taxon>Hexapoda</taxon>
        <taxon>Insecta</taxon>
        <taxon>Pterygota</taxon>
        <taxon>Neoptera</taxon>
        <taxon>Paraneoptera</taxon>
        <taxon>Hemiptera</taxon>
        <taxon>Sternorrhyncha</taxon>
        <taxon>Aphidomorpha</taxon>
        <taxon>Aphidoidea</taxon>
        <taxon>Aphididae</taxon>
        <taxon>Aphidini</taxon>
        <taxon>Aphis</taxon>
        <taxon>Aphis</taxon>
    </lineage>
</organism>
<name>A0A6G0XFK3_APHCR</name>
<comment type="caution">
    <text evidence="1">The sequence shown here is derived from an EMBL/GenBank/DDBJ whole genome shotgun (WGS) entry which is preliminary data.</text>
</comment>
<evidence type="ECO:0000313" key="1">
    <source>
        <dbReference type="EMBL" id="KAF0738968.1"/>
    </source>
</evidence>
<sequence>QKPKDKIIIIDFEYSNYQLTDLILISVAISQTHRFVTKLFEKKPDQLQVILNELHLAMKTKTSNLTGVAAW</sequence>
<proteinExistence type="predicted"/>
<dbReference type="Proteomes" id="UP000478052">
    <property type="component" value="Unassembled WGS sequence"/>
</dbReference>
<dbReference type="EMBL" id="VUJU01007884">
    <property type="protein sequence ID" value="KAF0738968.1"/>
    <property type="molecule type" value="Genomic_DNA"/>
</dbReference>
<keyword evidence="2" id="KW-1185">Reference proteome</keyword>
<evidence type="ECO:0000313" key="2">
    <source>
        <dbReference type="Proteomes" id="UP000478052"/>
    </source>
</evidence>
<accession>A0A6G0XFK3</accession>
<gene>
    <name evidence="1" type="ORF">FWK35_00024540</name>
</gene>
<dbReference type="AlphaFoldDB" id="A0A6G0XFK3"/>
<protein>
    <submittedName>
        <fullName evidence="1">Uncharacterized protein</fullName>
    </submittedName>
</protein>